<sequence length="88" mass="9845">MPRYIIERTVGSLSKEQLEAAGKKSNEVIADMDGIVWIRSYVSDAEGKIYCEYDAPNAEAIREHARRTGIPADKISEVSLEISPVMFQ</sequence>
<proteinExistence type="predicted"/>
<dbReference type="AlphaFoldDB" id="A0A0F9NQK3"/>
<dbReference type="InterPro" id="IPR042557">
    <property type="entry name" value="SCO4226"/>
</dbReference>
<reference evidence="1" key="1">
    <citation type="journal article" date="2015" name="Nature">
        <title>Complex archaea that bridge the gap between prokaryotes and eukaryotes.</title>
        <authorList>
            <person name="Spang A."/>
            <person name="Saw J.H."/>
            <person name="Jorgensen S.L."/>
            <person name="Zaremba-Niedzwiedzka K."/>
            <person name="Martijn J."/>
            <person name="Lind A.E."/>
            <person name="van Eijk R."/>
            <person name="Schleper C."/>
            <person name="Guy L."/>
            <person name="Ettema T.J."/>
        </authorList>
    </citation>
    <scope>NUCLEOTIDE SEQUENCE</scope>
</reference>
<accession>A0A0F9NQK3</accession>
<name>A0A0F9NQK3_9ZZZZ</name>
<gene>
    <name evidence="1" type="ORF">LCGC14_1308200</name>
</gene>
<comment type="caution">
    <text evidence="1">The sequence shown here is derived from an EMBL/GenBank/DDBJ whole genome shotgun (WGS) entry which is preliminary data.</text>
</comment>
<evidence type="ECO:0000313" key="1">
    <source>
        <dbReference type="EMBL" id="KKM83557.1"/>
    </source>
</evidence>
<dbReference type="EMBL" id="LAZR01007696">
    <property type="protein sequence ID" value="KKM83557.1"/>
    <property type="molecule type" value="Genomic_DNA"/>
</dbReference>
<dbReference type="InterPro" id="IPR025336">
    <property type="entry name" value="SCO4226-like"/>
</dbReference>
<dbReference type="Pfam" id="PF14026">
    <property type="entry name" value="SCO4226-like"/>
    <property type="match status" value="1"/>
</dbReference>
<dbReference type="Gene3D" id="3.30.70.3090">
    <property type="entry name" value="ORF SCO4226, nickel-binding ferredoxin-like monomer"/>
    <property type="match status" value="1"/>
</dbReference>
<organism evidence="1">
    <name type="scientific">marine sediment metagenome</name>
    <dbReference type="NCBI Taxonomy" id="412755"/>
    <lineage>
        <taxon>unclassified sequences</taxon>
        <taxon>metagenomes</taxon>
        <taxon>ecological metagenomes</taxon>
    </lineage>
</organism>
<protein>
    <recommendedName>
        <fullName evidence="2">DUF4242 domain-containing protein</fullName>
    </recommendedName>
</protein>
<evidence type="ECO:0008006" key="2">
    <source>
        <dbReference type="Google" id="ProtNLM"/>
    </source>
</evidence>